<gene>
    <name evidence="2" type="ORF">AB406_2130</name>
</gene>
<dbReference type="PANTHER" id="PTHR34406">
    <property type="entry name" value="PROTEIN YCEI"/>
    <property type="match status" value="1"/>
</dbReference>
<dbReference type="SMART" id="SM00867">
    <property type="entry name" value="YceI"/>
    <property type="match status" value="1"/>
</dbReference>
<dbReference type="Gene3D" id="2.40.128.110">
    <property type="entry name" value="Lipid/polyisoprenoid-binding, YceI-like"/>
    <property type="match status" value="1"/>
</dbReference>
<sequence>MKKIALLFVMAGGLLTAQTKNLKVEKANINWWGYKVMKSDASSHNGTLNLKNGTVVLKKNQLAGGTFVLDMTSINATDLTGEYQTKLNNHLKNGDFFEVEKHPTGSFKITSLKKTGKTDYNYLVTGALTVKGKTNTVTFPAKVSVNKGEVTLTSDKFSIDRQKWDIAYQSSMKDVVIKDDMDLQVSFTAK</sequence>
<evidence type="ECO:0000313" key="3">
    <source>
        <dbReference type="Proteomes" id="UP000189883"/>
    </source>
</evidence>
<feature type="domain" description="Lipid/polyisoprenoid-binding YceI-like" evidence="1">
    <location>
        <begin position="21"/>
        <end position="190"/>
    </location>
</feature>
<dbReference type="SUPFAM" id="SSF101874">
    <property type="entry name" value="YceI-like"/>
    <property type="match status" value="1"/>
</dbReference>
<evidence type="ECO:0000313" key="2">
    <source>
        <dbReference type="EMBL" id="AQY23068.1"/>
    </source>
</evidence>
<protein>
    <recommendedName>
        <fullName evidence="1">Lipid/polyisoprenoid-binding YceI-like domain-containing protein</fullName>
    </recommendedName>
</protein>
<dbReference type="PANTHER" id="PTHR34406:SF1">
    <property type="entry name" value="PROTEIN YCEI"/>
    <property type="match status" value="1"/>
</dbReference>
<proteinExistence type="predicted"/>
<dbReference type="Pfam" id="PF04264">
    <property type="entry name" value="YceI"/>
    <property type="match status" value="1"/>
</dbReference>
<evidence type="ECO:0000259" key="1">
    <source>
        <dbReference type="SMART" id="SM00867"/>
    </source>
</evidence>
<dbReference type="AlphaFoldDB" id="A0A1S7DVG4"/>
<dbReference type="InterPro" id="IPR036761">
    <property type="entry name" value="TTHA0802/YceI-like_sf"/>
</dbReference>
<dbReference type="RefSeq" id="WP_079208263.1">
    <property type="nucleotide sequence ID" value="NZ_CP011859.1"/>
</dbReference>
<organism evidence="2 3">
    <name type="scientific">Riemerella anatipestifer</name>
    <name type="common">Moraxella anatipestifer</name>
    <dbReference type="NCBI Taxonomy" id="34085"/>
    <lineage>
        <taxon>Bacteria</taxon>
        <taxon>Pseudomonadati</taxon>
        <taxon>Bacteroidota</taxon>
        <taxon>Flavobacteriia</taxon>
        <taxon>Flavobacteriales</taxon>
        <taxon>Weeksellaceae</taxon>
        <taxon>Riemerella</taxon>
    </lineage>
</organism>
<dbReference type="InterPro" id="IPR007372">
    <property type="entry name" value="Lipid/polyisoprenoid-bd_YceI"/>
</dbReference>
<dbReference type="Proteomes" id="UP000189883">
    <property type="component" value="Chromosome"/>
</dbReference>
<accession>A0A1S7DVG4</accession>
<dbReference type="EMBL" id="CP011859">
    <property type="protein sequence ID" value="AQY23068.1"/>
    <property type="molecule type" value="Genomic_DNA"/>
</dbReference>
<name>A0A1S7DVG4_RIEAN</name>
<reference evidence="2 3" key="1">
    <citation type="submission" date="2015-06" db="EMBL/GenBank/DDBJ databases">
        <title>R. anatipestifer strain HXb2 is the most virulent strain so far, and the genome sequence would help us uncover the pathogenesis.</title>
        <authorList>
            <person name="Hu Q."/>
            <person name="Qi J."/>
            <person name="Bo H."/>
            <person name="Liu G."/>
            <person name="Tao M."/>
            <person name="Ding Y."/>
            <person name="Xue Y."/>
        </authorList>
    </citation>
    <scope>NUCLEOTIDE SEQUENCE [LARGE SCALE GENOMIC DNA]</scope>
    <source>
        <strain evidence="2 3">HXb2</strain>
    </source>
</reference>